<dbReference type="EMBL" id="WHLY01000004">
    <property type="protein sequence ID" value="MPR37418.1"/>
    <property type="molecule type" value="Genomic_DNA"/>
</dbReference>
<dbReference type="AlphaFoldDB" id="A0A7C9BH36"/>
<organism evidence="1 2">
    <name type="scientific">Salmonirosea aquatica</name>
    <dbReference type="NCBI Taxonomy" id="2654236"/>
    <lineage>
        <taxon>Bacteria</taxon>
        <taxon>Pseudomonadati</taxon>
        <taxon>Bacteroidota</taxon>
        <taxon>Cytophagia</taxon>
        <taxon>Cytophagales</taxon>
        <taxon>Spirosomataceae</taxon>
        <taxon>Salmonirosea</taxon>
    </lineage>
</organism>
<proteinExistence type="predicted"/>
<comment type="caution">
    <text evidence="1">The sequence shown here is derived from an EMBL/GenBank/DDBJ whole genome shotgun (WGS) entry which is preliminary data.</text>
</comment>
<evidence type="ECO:0000313" key="1">
    <source>
        <dbReference type="EMBL" id="MPR37418.1"/>
    </source>
</evidence>
<gene>
    <name evidence="1" type="ORF">GBK04_29850</name>
</gene>
<accession>A0A7C9BH36</accession>
<reference evidence="1 2" key="1">
    <citation type="submission" date="2019-10" db="EMBL/GenBank/DDBJ databases">
        <title>Draft Genome Sequence of Cytophagaceae sp. SJW1-29.</title>
        <authorList>
            <person name="Choi A."/>
        </authorList>
    </citation>
    <scope>NUCLEOTIDE SEQUENCE [LARGE SCALE GENOMIC DNA]</scope>
    <source>
        <strain evidence="1 2">SJW1-29</strain>
    </source>
</reference>
<name>A0A7C9BH36_9BACT</name>
<dbReference type="RefSeq" id="WP_152766889.1">
    <property type="nucleotide sequence ID" value="NZ_WHLY01000004.1"/>
</dbReference>
<dbReference type="Proteomes" id="UP000479293">
    <property type="component" value="Unassembled WGS sequence"/>
</dbReference>
<keyword evidence="2" id="KW-1185">Reference proteome</keyword>
<sequence length="153" mass="17329">MDHPTTNEDHQSGYFEKSIKNYLIEHHPDLIQGEGIQIHLMELTEDALTLFQAYDRAGMLPYEAMERALTETLKDISSPYSILKDFLIENETFLNYTTGIEDLDKQDLVLKLLAENVEQISAIQMAATPEEMTQANKELLLGVGKTLIALNKS</sequence>
<protein>
    <submittedName>
        <fullName evidence="1">Uncharacterized protein</fullName>
    </submittedName>
</protein>
<evidence type="ECO:0000313" key="2">
    <source>
        <dbReference type="Proteomes" id="UP000479293"/>
    </source>
</evidence>